<accession>A0A0F6W3S9</accession>
<evidence type="ECO:0000313" key="6">
    <source>
        <dbReference type="EMBL" id="AKF06737.1"/>
    </source>
</evidence>
<keyword evidence="7" id="KW-1185">Reference proteome</keyword>
<dbReference type="InterPro" id="IPR002677">
    <property type="entry name" value="Ribosomal_bL32"/>
</dbReference>
<organism evidence="6 7">
    <name type="scientific">Sandaracinus amylolyticus</name>
    <dbReference type="NCBI Taxonomy" id="927083"/>
    <lineage>
        <taxon>Bacteria</taxon>
        <taxon>Pseudomonadati</taxon>
        <taxon>Myxococcota</taxon>
        <taxon>Polyangia</taxon>
        <taxon>Polyangiales</taxon>
        <taxon>Sandaracinaceae</taxon>
        <taxon>Sandaracinus</taxon>
    </lineage>
</organism>
<proteinExistence type="inferred from homology"/>
<comment type="similarity">
    <text evidence="1 5">Belongs to the bacterial ribosomal protein bL32 family.</text>
</comment>
<protein>
    <recommendedName>
        <fullName evidence="4 5">Large ribosomal subunit protein bL32</fullName>
    </recommendedName>
</protein>
<keyword evidence="3 5" id="KW-0687">Ribonucleoprotein</keyword>
<evidence type="ECO:0000256" key="4">
    <source>
        <dbReference type="ARBA" id="ARBA00035178"/>
    </source>
</evidence>
<dbReference type="GO" id="GO:0003735">
    <property type="term" value="F:structural constituent of ribosome"/>
    <property type="evidence" value="ECO:0007669"/>
    <property type="project" value="InterPro"/>
</dbReference>
<dbReference type="HAMAP" id="MF_00340">
    <property type="entry name" value="Ribosomal_bL32"/>
    <property type="match status" value="1"/>
</dbReference>
<evidence type="ECO:0000256" key="1">
    <source>
        <dbReference type="ARBA" id="ARBA00008560"/>
    </source>
</evidence>
<reference evidence="6 7" key="1">
    <citation type="submission" date="2015-03" db="EMBL/GenBank/DDBJ databases">
        <title>Genome assembly of Sandaracinus amylolyticus DSM 53668.</title>
        <authorList>
            <person name="Sharma G."/>
            <person name="Subramanian S."/>
        </authorList>
    </citation>
    <scope>NUCLEOTIDE SEQUENCE [LARGE SCALE GENOMIC DNA]</scope>
    <source>
        <strain evidence="6 7">DSM 53668</strain>
    </source>
</reference>
<dbReference type="PANTHER" id="PTHR35534:SF1">
    <property type="entry name" value="LARGE RIBOSOMAL SUBUNIT PROTEIN BL32"/>
    <property type="match status" value="1"/>
</dbReference>
<dbReference type="GO" id="GO:0015934">
    <property type="term" value="C:large ribosomal subunit"/>
    <property type="evidence" value="ECO:0007669"/>
    <property type="project" value="InterPro"/>
</dbReference>
<evidence type="ECO:0000313" key="7">
    <source>
        <dbReference type="Proteomes" id="UP000034883"/>
    </source>
</evidence>
<gene>
    <name evidence="5" type="primary">rpmF</name>
    <name evidence="6" type="ORF">DB32_003886</name>
</gene>
<dbReference type="EMBL" id="CP011125">
    <property type="protein sequence ID" value="AKF06737.1"/>
    <property type="molecule type" value="Genomic_DNA"/>
</dbReference>
<dbReference type="KEGG" id="samy:DB32_003886"/>
<evidence type="ECO:0000256" key="2">
    <source>
        <dbReference type="ARBA" id="ARBA00022980"/>
    </source>
</evidence>
<dbReference type="SUPFAM" id="SSF57829">
    <property type="entry name" value="Zn-binding ribosomal proteins"/>
    <property type="match status" value="1"/>
</dbReference>
<sequence length="51" mass="5412">MRRANHDKVAAPTIVACANCGAMTVPHRVCEACGHYGGRQVKDKGQAESES</sequence>
<keyword evidence="2 5" id="KW-0689">Ribosomal protein</keyword>
<dbReference type="AlphaFoldDB" id="A0A0F6W3S9"/>
<dbReference type="InterPro" id="IPR044957">
    <property type="entry name" value="Ribosomal_bL32_bact"/>
</dbReference>
<dbReference type="GO" id="GO:0006412">
    <property type="term" value="P:translation"/>
    <property type="evidence" value="ECO:0007669"/>
    <property type="project" value="UniProtKB-UniRule"/>
</dbReference>
<dbReference type="InterPro" id="IPR011332">
    <property type="entry name" value="Ribosomal_zn-bd"/>
</dbReference>
<dbReference type="PANTHER" id="PTHR35534">
    <property type="entry name" value="50S RIBOSOMAL PROTEIN L32"/>
    <property type="match status" value="1"/>
</dbReference>
<evidence type="ECO:0000256" key="3">
    <source>
        <dbReference type="ARBA" id="ARBA00023274"/>
    </source>
</evidence>
<dbReference type="STRING" id="927083.DB32_003886"/>
<evidence type="ECO:0000256" key="5">
    <source>
        <dbReference type="HAMAP-Rule" id="MF_00340"/>
    </source>
</evidence>
<dbReference type="Proteomes" id="UP000034883">
    <property type="component" value="Chromosome"/>
</dbReference>
<name>A0A0F6W3S9_9BACT</name>
<dbReference type="NCBIfam" id="TIGR01031">
    <property type="entry name" value="rpmF_bact"/>
    <property type="match status" value="1"/>
</dbReference>
<dbReference type="Pfam" id="PF01783">
    <property type="entry name" value="Ribosomal_L32p"/>
    <property type="match status" value="1"/>
</dbReference>